<gene>
    <name evidence="4" type="ORF">BSZ37_05100</name>
</gene>
<dbReference type="SUPFAM" id="SSF52540">
    <property type="entry name" value="P-loop containing nucleoside triphosphate hydrolases"/>
    <property type="match status" value="1"/>
</dbReference>
<feature type="domain" description="Sulfotransferase" evidence="3">
    <location>
        <begin position="5"/>
        <end position="276"/>
    </location>
</feature>
<comment type="similarity">
    <text evidence="1">Belongs to the sulfotransferase 1 family.</text>
</comment>
<dbReference type="Pfam" id="PF00685">
    <property type="entry name" value="Sulfotransfer_1"/>
    <property type="match status" value="1"/>
</dbReference>
<evidence type="ECO:0000259" key="3">
    <source>
        <dbReference type="Pfam" id="PF00685"/>
    </source>
</evidence>
<evidence type="ECO:0000313" key="5">
    <source>
        <dbReference type="Proteomes" id="UP000216339"/>
    </source>
</evidence>
<sequence length="290" mass="32074">MAEVVWLASYPKSGNTWTRALLAGYFGEGVFDLNNLGKSVQITGLRSLDDLLGVDTSLLLKDEILAFRPAASRLLARDVAPRDLPTFGKVHSANVETAGGDRVFPAGAGRALYVVRNPLDVAASTAPFFGWTVDRAIEVLADEAYVLNRLRGRFLGVLPEPLRSWSGHVRSWLDAPGVPAHVVRYEDLLVDTAGTFAEALRFCGVEPDPDRVRRSVEAARFERLRKREAEEGFRERPDFAEAPFFRRGTSGSWRDELTPAQARRVVADHRAAMERLGYARLVAEVDGLAR</sequence>
<keyword evidence="5" id="KW-1185">Reference proteome</keyword>
<dbReference type="AlphaFoldDB" id="A0A271IXD7"/>
<evidence type="ECO:0000256" key="2">
    <source>
        <dbReference type="ARBA" id="ARBA00022679"/>
    </source>
</evidence>
<dbReference type="Gene3D" id="3.40.50.300">
    <property type="entry name" value="P-loop containing nucleotide triphosphate hydrolases"/>
    <property type="match status" value="1"/>
</dbReference>
<keyword evidence="2" id="KW-0808">Transferase</keyword>
<dbReference type="InterPro" id="IPR027417">
    <property type="entry name" value="P-loop_NTPase"/>
</dbReference>
<proteinExistence type="inferred from homology"/>
<accession>A0A271IXD7</accession>
<name>A0A271IXD7_9BACT</name>
<dbReference type="EMBL" id="MQWD01000001">
    <property type="protein sequence ID" value="PAP75862.1"/>
    <property type="molecule type" value="Genomic_DNA"/>
</dbReference>
<comment type="caution">
    <text evidence="4">The sequence shown here is derived from an EMBL/GenBank/DDBJ whole genome shotgun (WGS) entry which is preliminary data.</text>
</comment>
<reference evidence="4 5" key="1">
    <citation type="submission" date="2016-11" db="EMBL/GenBank/DDBJ databases">
        <title>Study of marine rhodopsin-containing bacteria.</title>
        <authorList>
            <person name="Yoshizawa S."/>
            <person name="Kumagai Y."/>
            <person name="Kogure K."/>
        </authorList>
    </citation>
    <scope>NUCLEOTIDE SEQUENCE [LARGE SCALE GENOMIC DNA]</scope>
    <source>
        <strain evidence="4 5">SAORIC-28</strain>
    </source>
</reference>
<dbReference type="GO" id="GO:0008146">
    <property type="term" value="F:sulfotransferase activity"/>
    <property type="evidence" value="ECO:0007669"/>
    <property type="project" value="InterPro"/>
</dbReference>
<dbReference type="PANTHER" id="PTHR11783">
    <property type="entry name" value="SULFOTRANSFERASE SULT"/>
    <property type="match status" value="1"/>
</dbReference>
<dbReference type="InterPro" id="IPR000863">
    <property type="entry name" value="Sulfotransferase_dom"/>
</dbReference>
<evidence type="ECO:0000256" key="1">
    <source>
        <dbReference type="ARBA" id="ARBA00005771"/>
    </source>
</evidence>
<evidence type="ECO:0000313" key="4">
    <source>
        <dbReference type="EMBL" id="PAP75862.1"/>
    </source>
</evidence>
<dbReference type="RefSeq" id="WP_179299481.1">
    <property type="nucleotide sequence ID" value="NZ_MQWD01000001.1"/>
</dbReference>
<protein>
    <recommendedName>
        <fullName evidence="3">Sulfotransferase domain-containing protein</fullName>
    </recommendedName>
</protein>
<dbReference type="Proteomes" id="UP000216339">
    <property type="component" value="Unassembled WGS sequence"/>
</dbReference>
<organism evidence="4 5">
    <name type="scientific">Rubrivirga marina</name>
    <dbReference type="NCBI Taxonomy" id="1196024"/>
    <lineage>
        <taxon>Bacteria</taxon>
        <taxon>Pseudomonadati</taxon>
        <taxon>Rhodothermota</taxon>
        <taxon>Rhodothermia</taxon>
        <taxon>Rhodothermales</taxon>
        <taxon>Rubricoccaceae</taxon>
        <taxon>Rubrivirga</taxon>
    </lineage>
</organism>